<protein>
    <recommendedName>
        <fullName evidence="3">Tc1-like transposase DDE domain-containing protein</fullName>
    </recommendedName>
</protein>
<accession>A0A9X8H6E5</accession>
<comment type="caution">
    <text evidence="1">The sequence shown here is derived from an EMBL/GenBank/DDBJ whole genome shotgun (WGS) entry which is preliminary data.</text>
</comment>
<dbReference type="EMBL" id="QUTI01032255">
    <property type="protein sequence ID" value="RLO02949.1"/>
    <property type="molecule type" value="Genomic_DNA"/>
</dbReference>
<proteinExistence type="predicted"/>
<dbReference type="PANTHER" id="PTHR33939">
    <property type="entry name" value="PROTEIN CBG22215"/>
    <property type="match status" value="1"/>
</dbReference>
<organism evidence="1 2">
    <name type="scientific">Aphanomyces astaci</name>
    <name type="common">Crayfish plague agent</name>
    <dbReference type="NCBI Taxonomy" id="112090"/>
    <lineage>
        <taxon>Eukaryota</taxon>
        <taxon>Sar</taxon>
        <taxon>Stramenopiles</taxon>
        <taxon>Oomycota</taxon>
        <taxon>Saprolegniomycetes</taxon>
        <taxon>Saprolegniales</taxon>
        <taxon>Verrucalvaceae</taxon>
        <taxon>Aphanomyces</taxon>
    </lineage>
</organism>
<dbReference type="AlphaFoldDB" id="A0A9X8H6E5"/>
<name>A0A9X8H6E5_APHAT</name>
<gene>
    <name evidence="1" type="ORF">DYB28_016018</name>
</gene>
<reference evidence="1 2" key="1">
    <citation type="journal article" date="2018" name="J. Invertebr. Pathol.">
        <title>New genotyping method for the causative agent of crayfish plague (Aphanomyces astaci) based on whole genome data.</title>
        <authorList>
            <person name="Minardi D."/>
            <person name="Studholme D.J."/>
            <person name="van der Giezen M."/>
            <person name="Pretto T."/>
            <person name="Oidtmann B."/>
        </authorList>
    </citation>
    <scope>NUCLEOTIDE SEQUENCE [LARGE SCALE GENOMIC DNA]</scope>
    <source>
        <strain evidence="1 2">KB13</strain>
    </source>
</reference>
<evidence type="ECO:0000313" key="1">
    <source>
        <dbReference type="EMBL" id="RLO02949.1"/>
    </source>
</evidence>
<dbReference type="Proteomes" id="UP000275652">
    <property type="component" value="Unassembled WGS sequence"/>
</dbReference>
<evidence type="ECO:0000313" key="2">
    <source>
        <dbReference type="Proteomes" id="UP000275652"/>
    </source>
</evidence>
<sequence length="231" mass="26799">MKDFVKQRRQRSLTYDEKLDILWLQDTLREDNTVDTFVRDRPVTRTRTVAKDFLALVQDSHVVTVADGAKDHAACLRAVQRFLDKQGNARGNPSRNTTYRMTPAHEQARDSYVNFMVPTVTTAPRRPNGRTVKDYHSMFNHEYFVNWFGKLLDEVEELGWSSAVFVMDNAKYHKGEPSTTPKGSWKKADLYQACLKYDIRDVSPTDLEAAMWARLKKYIDEHIYSVVVQMA</sequence>
<evidence type="ECO:0008006" key="3">
    <source>
        <dbReference type="Google" id="ProtNLM"/>
    </source>
</evidence>
<dbReference type="PANTHER" id="PTHR33939:SF1">
    <property type="entry name" value="DUF4371 DOMAIN-CONTAINING PROTEIN"/>
    <property type="match status" value="1"/>
</dbReference>